<evidence type="ECO:0000313" key="2">
    <source>
        <dbReference type="Proteomes" id="UP000595278"/>
    </source>
</evidence>
<dbReference type="AlphaFoldDB" id="A0A974NHY6"/>
<dbReference type="RefSeq" id="WP_201095357.1">
    <property type="nucleotide sequence ID" value="NZ_CP067393.1"/>
</dbReference>
<protein>
    <submittedName>
        <fullName evidence="1">Uncharacterized protein</fullName>
    </submittedName>
</protein>
<name>A0A974NHY6_9GAMM</name>
<dbReference type="KEGG" id="eaz:JHT90_06495"/>
<gene>
    <name evidence="1" type="ORF">JHT90_06495</name>
</gene>
<evidence type="ECO:0000313" key="1">
    <source>
        <dbReference type="EMBL" id="QQP86888.1"/>
    </source>
</evidence>
<keyword evidence="2" id="KW-1185">Reference proteome</keyword>
<sequence length="456" mass="50609">MTTTVAEAPQKTTVGAKVISNTKGDNLVQFDVTYYIKFNVYLGGMILSAGNSLPYIWVCSDSPNSGTWTVAKTGTTNGGVTLPVSNTGQYRLYIREPQTSDKVGGKFTIPFHASRYVSLPARAVQPLYAIDVTDAADGLEIKPLFPIEYPSRPTTGATQKVYPKLGAKKALNNKHTLKAPLNMGDYKITYQLWADASQAYGILNSYIAKAKYSDALKILYNGIFLPEVVNKQETKNGCVLLFKDGNIERKLIFQDNSTQNARGYKSFASDKTMAAEEAIRRTHPSVFDYWLKVMSDFNMVSATVSSAWRPAIGSIYHRYSLGLDINKFTAKVLNPTTKKTEEVNVSLTRETGNNGATWSPVKVSELTSKTSMAKTLTTKLYVYLAQDRISSTREIKIEALEMNFSFLGMPKLGWLGAPWAMTYTDLGINYKSAKPAIATNYDHRHHLHLTIKDDLE</sequence>
<dbReference type="EMBL" id="CP067393">
    <property type="protein sequence ID" value="QQP86888.1"/>
    <property type="molecule type" value="Genomic_DNA"/>
</dbReference>
<organism evidence="1 2">
    <name type="scientific">Entomomonas asaccharolytica</name>
    <dbReference type="NCBI Taxonomy" id="2785331"/>
    <lineage>
        <taxon>Bacteria</taxon>
        <taxon>Pseudomonadati</taxon>
        <taxon>Pseudomonadota</taxon>
        <taxon>Gammaproteobacteria</taxon>
        <taxon>Pseudomonadales</taxon>
        <taxon>Pseudomonadaceae</taxon>
        <taxon>Entomomonas</taxon>
    </lineage>
</organism>
<reference evidence="1 2" key="1">
    <citation type="submission" date="2021-01" db="EMBL/GenBank/DDBJ databases">
        <title>Entomomonas sp. F2A isolated from a house cricket (Acheta domesticus).</title>
        <authorList>
            <person name="Spergser J."/>
            <person name="Busse H.-J."/>
        </authorList>
    </citation>
    <scope>NUCLEOTIDE SEQUENCE [LARGE SCALE GENOMIC DNA]</scope>
    <source>
        <strain evidence="1 2">F2A</strain>
    </source>
</reference>
<accession>A0A974NHY6</accession>
<dbReference type="Proteomes" id="UP000595278">
    <property type="component" value="Chromosome"/>
</dbReference>
<proteinExistence type="predicted"/>